<name>A0A1H6TZX7_9FLAO</name>
<evidence type="ECO:0000313" key="5">
    <source>
        <dbReference type="Proteomes" id="UP000199702"/>
    </source>
</evidence>
<dbReference type="Pfam" id="PF18962">
    <property type="entry name" value="Por_Secre_tail"/>
    <property type="match status" value="1"/>
</dbReference>
<feature type="domain" description="Secretion system C-terminal sorting" evidence="3">
    <location>
        <begin position="212"/>
        <end position="277"/>
    </location>
</feature>
<dbReference type="RefSeq" id="WP_091311717.1">
    <property type="nucleotide sequence ID" value="NZ_CBCSJU010000007.1"/>
</dbReference>
<keyword evidence="1 2" id="KW-0732">Signal</keyword>
<reference evidence="5" key="1">
    <citation type="submission" date="2016-10" db="EMBL/GenBank/DDBJ databases">
        <authorList>
            <person name="Varghese N."/>
            <person name="Submissions S."/>
        </authorList>
    </citation>
    <scope>NUCLEOTIDE SEQUENCE [LARGE SCALE GENOMIC DNA]</scope>
    <source>
        <strain evidence="5">DSM 17934</strain>
    </source>
</reference>
<gene>
    <name evidence="4" type="ORF">SAMN05660918_1770</name>
</gene>
<feature type="chain" id="PRO_5011691441" evidence="2">
    <location>
        <begin position="20"/>
        <end position="284"/>
    </location>
</feature>
<dbReference type="STRING" id="402734.SAMN05660918_1770"/>
<protein>
    <submittedName>
        <fullName evidence="4">Por secretion system C-terminal sorting domain-containing protein</fullName>
    </submittedName>
</protein>
<evidence type="ECO:0000256" key="2">
    <source>
        <dbReference type="SAM" id="SignalP"/>
    </source>
</evidence>
<evidence type="ECO:0000313" key="4">
    <source>
        <dbReference type="EMBL" id="SEI83764.1"/>
    </source>
</evidence>
<feature type="signal peptide" evidence="2">
    <location>
        <begin position="1"/>
        <end position="19"/>
    </location>
</feature>
<accession>A0A1H6TZX7</accession>
<keyword evidence="5" id="KW-1185">Reference proteome</keyword>
<evidence type="ECO:0000256" key="1">
    <source>
        <dbReference type="ARBA" id="ARBA00022729"/>
    </source>
</evidence>
<evidence type="ECO:0000259" key="3">
    <source>
        <dbReference type="Pfam" id="PF18962"/>
    </source>
</evidence>
<dbReference type="AlphaFoldDB" id="A0A1H6TZX7"/>
<dbReference type="NCBIfam" id="TIGR04183">
    <property type="entry name" value="Por_Secre_tail"/>
    <property type="match status" value="1"/>
</dbReference>
<dbReference type="Proteomes" id="UP000199702">
    <property type="component" value="Unassembled WGS sequence"/>
</dbReference>
<dbReference type="Gene3D" id="2.60.120.260">
    <property type="entry name" value="Galactose-binding domain-like"/>
    <property type="match status" value="1"/>
</dbReference>
<proteinExistence type="predicted"/>
<organism evidence="4 5">
    <name type="scientific">Flavobacterium terrigena</name>
    <dbReference type="NCBI Taxonomy" id="402734"/>
    <lineage>
        <taxon>Bacteria</taxon>
        <taxon>Pseudomonadati</taxon>
        <taxon>Bacteroidota</taxon>
        <taxon>Flavobacteriia</taxon>
        <taxon>Flavobacteriales</taxon>
        <taxon>Flavobacteriaceae</taxon>
        <taxon>Flavobacterium</taxon>
    </lineage>
</organism>
<dbReference type="OrthoDB" id="1329383at2"/>
<sequence>MKKTLLSLITFFSFSFCMSQTIINGNFETNTLSSCLINPSNTTYNNSISNSVAFGDYTFSGPDILKSTCPYGSPTNGTWFLALGYGNQPSVGYRSDAVSLEIDMNLVQGNSYTIRYFDKVSTDGGGAGGLIPLQFGLSTESSSFGTLIHSSVPSYSWTERSFTFVAPSNGNFITLKPLVTGTTGSWIHVDNIRIENTLGLDDESFGNEIASFPNPFTNTLSFKLNNVDDASELRIFDLAGREIIKKEFINELTLETFDFNPGLYFYTITNQSRILKKGKLIKKE</sequence>
<dbReference type="EMBL" id="FNYA01000003">
    <property type="protein sequence ID" value="SEI83764.1"/>
    <property type="molecule type" value="Genomic_DNA"/>
</dbReference>
<dbReference type="InterPro" id="IPR026444">
    <property type="entry name" value="Secre_tail"/>
</dbReference>